<protein>
    <recommendedName>
        <fullName evidence="3">DUF1513 domain-containing protein</fullName>
    </recommendedName>
</protein>
<dbReference type="SUPFAM" id="SSF75011">
    <property type="entry name" value="3-carboxy-cis,cis-mucoante lactonizing enzyme"/>
    <property type="match status" value="1"/>
</dbReference>
<reference evidence="2" key="1">
    <citation type="journal article" date="2017" name="Proc. Natl. Acad. Sci. U.S.A.">
        <title>Simulation of Deepwater Horizon oil plume reveals substrate specialization within a complex community of hydrocarbon degraders.</title>
        <authorList>
            <person name="Hu P."/>
            <person name="Dubinsky E.A."/>
            <person name="Probst A.J."/>
            <person name="Wang J."/>
            <person name="Sieber C.M.K."/>
            <person name="Tom L.M."/>
            <person name="Gardinali P."/>
            <person name="Banfield J.F."/>
            <person name="Atlas R.M."/>
            <person name="Andersen G.L."/>
        </authorList>
    </citation>
    <scope>NUCLEOTIDE SEQUENCE [LARGE SCALE GENOMIC DNA]</scope>
</reference>
<dbReference type="Proteomes" id="UP000227088">
    <property type="component" value="Unassembled WGS sequence"/>
</dbReference>
<dbReference type="InterPro" id="IPR008311">
    <property type="entry name" value="UCP028101"/>
</dbReference>
<accession>A0A1Y5HUY7</accession>
<evidence type="ECO:0008006" key="3">
    <source>
        <dbReference type="Google" id="ProtNLM"/>
    </source>
</evidence>
<gene>
    <name evidence="1" type="ORF">A9R00_06800</name>
</gene>
<sequence length="198" mass="21522">MKNDFSAASLTRRQVLKGLGVIASAPILSACDLTNFEKTADLWLSAAGNGKGRNPYALAWGTPNNSNINNKVSGQQSSGFRGHGLSKNPIRANQAIMFSRRLGNQALLMNMHNKKVEHIITSPDHLYMEGHGCFSHDGSLLFCSETNKHTHQGIISVRETQSFKLIKEFASGGIGPHEILMRPNENTLVVANGGLIKD</sequence>
<dbReference type="AlphaFoldDB" id="A0A1Y5HUY7"/>
<dbReference type="PROSITE" id="PS51257">
    <property type="entry name" value="PROKAR_LIPOPROTEIN"/>
    <property type="match status" value="1"/>
</dbReference>
<dbReference type="EMBL" id="MABE01000384">
    <property type="protein sequence ID" value="OUS40287.1"/>
    <property type="molecule type" value="Genomic_DNA"/>
</dbReference>
<proteinExistence type="predicted"/>
<dbReference type="Pfam" id="PF07433">
    <property type="entry name" value="DUF1513"/>
    <property type="match status" value="1"/>
</dbReference>
<organism evidence="1 2">
    <name type="scientific">Oleispira antarctica</name>
    <dbReference type="NCBI Taxonomy" id="188908"/>
    <lineage>
        <taxon>Bacteria</taxon>
        <taxon>Pseudomonadati</taxon>
        <taxon>Pseudomonadota</taxon>
        <taxon>Gammaproteobacteria</taxon>
        <taxon>Oceanospirillales</taxon>
        <taxon>Oceanospirillaceae</taxon>
        <taxon>Oleispira</taxon>
    </lineage>
</organism>
<evidence type="ECO:0000313" key="2">
    <source>
        <dbReference type="Proteomes" id="UP000227088"/>
    </source>
</evidence>
<comment type="caution">
    <text evidence="1">The sequence shown here is derived from an EMBL/GenBank/DDBJ whole genome shotgun (WGS) entry which is preliminary data.</text>
</comment>
<feature type="non-terminal residue" evidence="1">
    <location>
        <position position="198"/>
    </location>
</feature>
<evidence type="ECO:0000313" key="1">
    <source>
        <dbReference type="EMBL" id="OUS40287.1"/>
    </source>
</evidence>
<name>A0A1Y5HUY7_OLEAN</name>